<comment type="similarity">
    <text evidence="2">Belongs to the CPA3 antiporters (TC 2.A.63) subunit F family.</text>
</comment>
<evidence type="ECO:0000256" key="3">
    <source>
        <dbReference type="ARBA" id="ARBA00022448"/>
    </source>
</evidence>
<keyword evidence="3" id="KW-0813">Transport</keyword>
<feature type="transmembrane region" description="Helical" evidence="8">
    <location>
        <begin position="6"/>
        <end position="22"/>
    </location>
</feature>
<comment type="caution">
    <text evidence="9">The sequence shown here is derived from an EMBL/GenBank/DDBJ whole genome shotgun (WGS) entry which is preliminary data.</text>
</comment>
<feature type="transmembrane region" description="Helical" evidence="8">
    <location>
        <begin position="64"/>
        <end position="82"/>
    </location>
</feature>
<evidence type="ECO:0000313" key="10">
    <source>
        <dbReference type="Proteomes" id="UP001556653"/>
    </source>
</evidence>
<sequence length="96" mass="10411">MMEPVVLGTILAIFTTMGLALWRAIQGPSVYDTIVGVNIFGTKTVLLIALIAEFSGNADLIDVALVYALINFLAVVAILKLVRQRDLAASRRVEHD</sequence>
<accession>A0ABV3S621</accession>
<evidence type="ECO:0000256" key="7">
    <source>
        <dbReference type="ARBA" id="ARBA00023136"/>
    </source>
</evidence>
<dbReference type="PANTHER" id="PTHR34702">
    <property type="entry name" value="NA(+)/H(+) ANTIPORTER SUBUNIT F1"/>
    <property type="match status" value="1"/>
</dbReference>
<evidence type="ECO:0000256" key="5">
    <source>
        <dbReference type="ARBA" id="ARBA00022692"/>
    </source>
</evidence>
<dbReference type="Proteomes" id="UP001556653">
    <property type="component" value="Unassembled WGS sequence"/>
</dbReference>
<comment type="subcellular location">
    <subcellularLocation>
        <location evidence="1">Cell membrane</location>
        <topology evidence="1">Multi-pass membrane protein</topology>
    </subcellularLocation>
</comment>
<evidence type="ECO:0000256" key="6">
    <source>
        <dbReference type="ARBA" id="ARBA00022989"/>
    </source>
</evidence>
<protein>
    <submittedName>
        <fullName evidence="9">Monovalent cation/H+ antiporter complex subunit F</fullName>
    </submittedName>
</protein>
<organism evidence="9 10">
    <name type="scientific">Spiribacter onubensis</name>
    <dbReference type="NCBI Taxonomy" id="3122420"/>
    <lineage>
        <taxon>Bacteria</taxon>
        <taxon>Pseudomonadati</taxon>
        <taxon>Pseudomonadota</taxon>
        <taxon>Gammaproteobacteria</taxon>
        <taxon>Chromatiales</taxon>
        <taxon>Ectothiorhodospiraceae</taxon>
        <taxon>Spiribacter</taxon>
    </lineage>
</organism>
<evidence type="ECO:0000256" key="1">
    <source>
        <dbReference type="ARBA" id="ARBA00004651"/>
    </source>
</evidence>
<keyword evidence="10" id="KW-1185">Reference proteome</keyword>
<reference evidence="9 10" key="1">
    <citation type="submission" date="2024-02" db="EMBL/GenBank/DDBJ databases">
        <title>New especies of Spiribacter isolated from saline water.</title>
        <authorList>
            <person name="Leon M.J."/>
            <person name="De La Haba R."/>
            <person name="Sanchez-Porro C."/>
            <person name="Ventosa A."/>
        </authorList>
    </citation>
    <scope>NUCLEOTIDE SEQUENCE [LARGE SCALE GENOMIC DNA]</scope>
    <source>
        <strain evidence="10">ag22IC4-227</strain>
    </source>
</reference>
<dbReference type="EMBL" id="JBAKFJ010000001">
    <property type="protein sequence ID" value="MEX0385556.1"/>
    <property type="molecule type" value="Genomic_DNA"/>
</dbReference>
<name>A0ABV3S621_9GAMM</name>
<feature type="transmembrane region" description="Helical" evidence="8">
    <location>
        <begin position="34"/>
        <end position="52"/>
    </location>
</feature>
<keyword evidence="4" id="KW-1003">Cell membrane</keyword>
<dbReference type="Pfam" id="PF04066">
    <property type="entry name" value="MrpF_PhaF"/>
    <property type="match status" value="1"/>
</dbReference>
<keyword evidence="5 8" id="KW-0812">Transmembrane</keyword>
<dbReference type="RefSeq" id="WP_367966040.1">
    <property type="nucleotide sequence ID" value="NZ_JBAKFI010000003.1"/>
</dbReference>
<evidence type="ECO:0000313" key="9">
    <source>
        <dbReference type="EMBL" id="MEX0385556.1"/>
    </source>
</evidence>
<gene>
    <name evidence="9" type="ORF">V6X64_00930</name>
</gene>
<evidence type="ECO:0000256" key="2">
    <source>
        <dbReference type="ARBA" id="ARBA00009212"/>
    </source>
</evidence>
<dbReference type="InterPro" id="IPR007208">
    <property type="entry name" value="MrpF/PhaF-like"/>
</dbReference>
<evidence type="ECO:0000256" key="8">
    <source>
        <dbReference type="SAM" id="Phobius"/>
    </source>
</evidence>
<evidence type="ECO:0000256" key="4">
    <source>
        <dbReference type="ARBA" id="ARBA00022475"/>
    </source>
</evidence>
<proteinExistence type="inferred from homology"/>
<keyword evidence="7 8" id="KW-0472">Membrane</keyword>
<keyword evidence="6 8" id="KW-1133">Transmembrane helix</keyword>
<dbReference type="PANTHER" id="PTHR34702:SF1">
    <property type="entry name" value="NA(+)_H(+) ANTIPORTER SUBUNIT F"/>
    <property type="match status" value="1"/>
</dbReference>